<dbReference type="SUPFAM" id="SSF56112">
    <property type="entry name" value="Protein kinase-like (PK-like)"/>
    <property type="match status" value="1"/>
</dbReference>
<keyword evidence="4" id="KW-0547">Nucleotide-binding</keyword>
<name>A0A5J4VNQ6_9EUKA</name>
<keyword evidence="6" id="KW-0067">ATP-binding</keyword>
<dbReference type="Gene3D" id="1.10.510.10">
    <property type="entry name" value="Transferase(Phosphotransferase) domain 1"/>
    <property type="match status" value="1"/>
</dbReference>
<dbReference type="EMBL" id="SNRW01005868">
    <property type="protein sequence ID" value="KAA6384211.1"/>
    <property type="molecule type" value="Genomic_DNA"/>
</dbReference>
<keyword evidence="5 10" id="KW-0418">Kinase</keyword>
<dbReference type="GO" id="GO:0005524">
    <property type="term" value="F:ATP binding"/>
    <property type="evidence" value="ECO:0007669"/>
    <property type="project" value="UniProtKB-KW"/>
</dbReference>
<dbReference type="InterPro" id="IPR008271">
    <property type="entry name" value="Ser/Thr_kinase_AS"/>
</dbReference>
<evidence type="ECO:0000256" key="2">
    <source>
        <dbReference type="ARBA" id="ARBA00022527"/>
    </source>
</evidence>
<sequence length="267" mass="30974">MFDIVWQWNRLFQIQVNMELDIPEYQDFEIVKKLFGGAMGKTFLVMLKTTGVLFVMKRVDYLDENDKKMADEEVAQMKHLSSRYTVQLMWTFSDKTDMFVISQYCSRGDLRKVIAELQKLSDEEHLTRVWELFAQIILALNHLHSHEVIHRDIKPENIFVMSDGSVRLGILIDFGLAKELTAKDYATFAGTKMYMAAEVWMMKRMDYCSGIFSTGVVLYELITGRHPFNAPSEQEMVEKIKKGDVDQMPSYVPADLKKLLLTMLSPV</sequence>
<keyword evidence="3" id="KW-0808">Transferase</keyword>
<accession>A0A5J4VNQ6</accession>
<evidence type="ECO:0000256" key="1">
    <source>
        <dbReference type="ARBA" id="ARBA00012513"/>
    </source>
</evidence>
<dbReference type="PROSITE" id="PS50011">
    <property type="entry name" value="PROTEIN_KINASE_DOM"/>
    <property type="match status" value="1"/>
</dbReference>
<evidence type="ECO:0000256" key="6">
    <source>
        <dbReference type="ARBA" id="ARBA00022840"/>
    </source>
</evidence>
<organism evidence="10 11">
    <name type="scientific">Streblomastix strix</name>
    <dbReference type="NCBI Taxonomy" id="222440"/>
    <lineage>
        <taxon>Eukaryota</taxon>
        <taxon>Metamonada</taxon>
        <taxon>Preaxostyla</taxon>
        <taxon>Oxymonadida</taxon>
        <taxon>Streblomastigidae</taxon>
        <taxon>Streblomastix</taxon>
    </lineage>
</organism>
<dbReference type="InterPro" id="IPR011009">
    <property type="entry name" value="Kinase-like_dom_sf"/>
</dbReference>
<evidence type="ECO:0000313" key="11">
    <source>
        <dbReference type="Proteomes" id="UP000324800"/>
    </source>
</evidence>
<dbReference type="InterPro" id="IPR051131">
    <property type="entry name" value="NEK_Ser/Thr_kinase_NIMA"/>
</dbReference>
<dbReference type="InterPro" id="IPR000719">
    <property type="entry name" value="Prot_kinase_dom"/>
</dbReference>
<dbReference type="Pfam" id="PF00069">
    <property type="entry name" value="Pkinase"/>
    <property type="match status" value="1"/>
</dbReference>
<dbReference type="SMART" id="SM00220">
    <property type="entry name" value="S_TKc"/>
    <property type="match status" value="1"/>
</dbReference>
<evidence type="ECO:0000256" key="8">
    <source>
        <dbReference type="ARBA" id="ARBA00048679"/>
    </source>
</evidence>
<dbReference type="PANTHER" id="PTHR44899">
    <property type="entry name" value="CAMK FAMILY PROTEIN KINASE"/>
    <property type="match status" value="1"/>
</dbReference>
<proteinExistence type="predicted"/>
<keyword evidence="2" id="KW-0723">Serine/threonine-protein kinase</keyword>
<dbReference type="GO" id="GO:0004674">
    <property type="term" value="F:protein serine/threonine kinase activity"/>
    <property type="evidence" value="ECO:0007669"/>
    <property type="project" value="UniProtKB-KW"/>
</dbReference>
<gene>
    <name evidence="10" type="ORF">EZS28_020263</name>
</gene>
<evidence type="ECO:0000256" key="7">
    <source>
        <dbReference type="ARBA" id="ARBA00047899"/>
    </source>
</evidence>
<dbReference type="Proteomes" id="UP000324800">
    <property type="component" value="Unassembled WGS sequence"/>
</dbReference>
<dbReference type="AlphaFoldDB" id="A0A5J4VNQ6"/>
<reference evidence="10 11" key="1">
    <citation type="submission" date="2019-03" db="EMBL/GenBank/DDBJ databases">
        <title>Single cell metagenomics reveals metabolic interactions within the superorganism composed of flagellate Streblomastix strix and complex community of Bacteroidetes bacteria on its surface.</title>
        <authorList>
            <person name="Treitli S.C."/>
            <person name="Kolisko M."/>
            <person name="Husnik F."/>
            <person name="Keeling P."/>
            <person name="Hampl V."/>
        </authorList>
    </citation>
    <scope>NUCLEOTIDE SEQUENCE [LARGE SCALE GENOMIC DNA]</scope>
    <source>
        <strain evidence="10">ST1C</strain>
    </source>
</reference>
<dbReference type="PROSITE" id="PS00108">
    <property type="entry name" value="PROTEIN_KINASE_ST"/>
    <property type="match status" value="1"/>
</dbReference>
<feature type="domain" description="Protein kinase" evidence="9">
    <location>
        <begin position="28"/>
        <end position="267"/>
    </location>
</feature>
<evidence type="ECO:0000313" key="10">
    <source>
        <dbReference type="EMBL" id="KAA6384211.1"/>
    </source>
</evidence>
<evidence type="ECO:0000256" key="3">
    <source>
        <dbReference type="ARBA" id="ARBA00022679"/>
    </source>
</evidence>
<dbReference type="PANTHER" id="PTHR44899:SF10">
    <property type="entry name" value="NIMA-RELATED KINASE 2"/>
    <property type="match status" value="1"/>
</dbReference>
<evidence type="ECO:0000259" key="9">
    <source>
        <dbReference type="PROSITE" id="PS50011"/>
    </source>
</evidence>
<dbReference type="OrthoDB" id="541276at2759"/>
<evidence type="ECO:0000256" key="5">
    <source>
        <dbReference type="ARBA" id="ARBA00022777"/>
    </source>
</evidence>
<evidence type="ECO:0000256" key="4">
    <source>
        <dbReference type="ARBA" id="ARBA00022741"/>
    </source>
</evidence>
<dbReference type="EC" id="2.7.11.1" evidence="1"/>
<comment type="caution">
    <text evidence="10">The sequence shown here is derived from an EMBL/GenBank/DDBJ whole genome shotgun (WGS) entry which is preliminary data.</text>
</comment>
<comment type="catalytic activity">
    <reaction evidence="8">
        <text>L-seryl-[protein] + ATP = O-phospho-L-seryl-[protein] + ADP + H(+)</text>
        <dbReference type="Rhea" id="RHEA:17989"/>
        <dbReference type="Rhea" id="RHEA-COMP:9863"/>
        <dbReference type="Rhea" id="RHEA-COMP:11604"/>
        <dbReference type="ChEBI" id="CHEBI:15378"/>
        <dbReference type="ChEBI" id="CHEBI:29999"/>
        <dbReference type="ChEBI" id="CHEBI:30616"/>
        <dbReference type="ChEBI" id="CHEBI:83421"/>
        <dbReference type="ChEBI" id="CHEBI:456216"/>
        <dbReference type="EC" id="2.7.11.1"/>
    </reaction>
</comment>
<comment type="catalytic activity">
    <reaction evidence="7">
        <text>L-threonyl-[protein] + ATP = O-phospho-L-threonyl-[protein] + ADP + H(+)</text>
        <dbReference type="Rhea" id="RHEA:46608"/>
        <dbReference type="Rhea" id="RHEA-COMP:11060"/>
        <dbReference type="Rhea" id="RHEA-COMP:11605"/>
        <dbReference type="ChEBI" id="CHEBI:15378"/>
        <dbReference type="ChEBI" id="CHEBI:30013"/>
        <dbReference type="ChEBI" id="CHEBI:30616"/>
        <dbReference type="ChEBI" id="CHEBI:61977"/>
        <dbReference type="ChEBI" id="CHEBI:456216"/>
        <dbReference type="EC" id="2.7.11.1"/>
    </reaction>
</comment>
<protein>
    <recommendedName>
        <fullName evidence="1">non-specific serine/threonine protein kinase</fullName>
        <ecNumber evidence="1">2.7.11.1</ecNumber>
    </recommendedName>
</protein>